<dbReference type="EMBL" id="GG663752">
    <property type="protein sequence ID" value="EEH51182.1"/>
    <property type="molecule type" value="Genomic_DNA"/>
</dbReference>
<evidence type="ECO:0000259" key="2">
    <source>
        <dbReference type="PROSITE" id="PS50196"/>
    </source>
</evidence>
<evidence type="ECO:0000313" key="4">
    <source>
        <dbReference type="Proteomes" id="UP000001876"/>
    </source>
</evidence>
<dbReference type="InterPro" id="IPR000156">
    <property type="entry name" value="Ran_bind_dom"/>
</dbReference>
<dbReference type="OrthoDB" id="551031at2759"/>
<dbReference type="Proteomes" id="UP000001876">
    <property type="component" value="Unassembled WGS sequence"/>
</dbReference>
<protein>
    <submittedName>
        <fullName evidence="3">Predicted protein</fullName>
    </submittedName>
</protein>
<dbReference type="GeneID" id="9690169"/>
<dbReference type="eggNOG" id="KOG2724">
    <property type="taxonomic scope" value="Eukaryota"/>
</dbReference>
<accession>C1NA50</accession>
<dbReference type="InterPro" id="IPR011993">
    <property type="entry name" value="PH-like_dom_sf"/>
</dbReference>
<dbReference type="SUPFAM" id="SSF50729">
    <property type="entry name" value="PH domain-like"/>
    <property type="match status" value="1"/>
</dbReference>
<gene>
    <name evidence="3" type="ORF">MICPUCDRAFT_70768</name>
</gene>
<reference evidence="3 4" key="1">
    <citation type="journal article" date="2009" name="Science">
        <title>Green evolution and dynamic adaptations revealed by genomes of the marine picoeukaryotes Micromonas.</title>
        <authorList>
            <person name="Worden A.Z."/>
            <person name="Lee J.H."/>
            <person name="Mock T."/>
            <person name="Rouze P."/>
            <person name="Simmons M.P."/>
            <person name="Aerts A.L."/>
            <person name="Allen A.E."/>
            <person name="Cuvelier M.L."/>
            <person name="Derelle E."/>
            <person name="Everett M.V."/>
            <person name="Foulon E."/>
            <person name="Grimwood J."/>
            <person name="Gundlach H."/>
            <person name="Henrissat B."/>
            <person name="Napoli C."/>
            <person name="McDonald S.M."/>
            <person name="Parker M.S."/>
            <person name="Rombauts S."/>
            <person name="Salamov A."/>
            <person name="Von Dassow P."/>
            <person name="Badger J.H."/>
            <person name="Coutinho P.M."/>
            <person name="Demir E."/>
            <person name="Dubchak I."/>
            <person name="Gentemann C."/>
            <person name="Eikrem W."/>
            <person name="Gready J.E."/>
            <person name="John U."/>
            <person name="Lanier W."/>
            <person name="Lindquist E.A."/>
            <person name="Lucas S."/>
            <person name="Mayer K.F."/>
            <person name="Moreau H."/>
            <person name="Not F."/>
            <person name="Otillar R."/>
            <person name="Panaud O."/>
            <person name="Pangilinan J."/>
            <person name="Paulsen I."/>
            <person name="Piegu B."/>
            <person name="Poliakov A."/>
            <person name="Robbens S."/>
            <person name="Schmutz J."/>
            <person name="Toulza E."/>
            <person name="Wyss T."/>
            <person name="Zelensky A."/>
            <person name="Zhou K."/>
            <person name="Armbrust E.V."/>
            <person name="Bhattacharya D."/>
            <person name="Goodenough U.W."/>
            <person name="Van de Peer Y."/>
            <person name="Grigoriev I.V."/>
        </authorList>
    </citation>
    <scope>NUCLEOTIDE SEQUENCE [LARGE SCALE GENOMIC DNA]</scope>
    <source>
        <strain evidence="3 4">CCMP1545</strain>
    </source>
</reference>
<feature type="region of interest" description="Disordered" evidence="1">
    <location>
        <begin position="1"/>
        <end position="49"/>
    </location>
</feature>
<name>C1NA50_MICPC</name>
<feature type="compositionally biased region" description="Low complexity" evidence="1">
    <location>
        <begin position="222"/>
        <end position="239"/>
    </location>
</feature>
<dbReference type="RefSeq" id="XP_003064848.1">
    <property type="nucleotide sequence ID" value="XM_003064802.1"/>
</dbReference>
<dbReference type="OMA" id="SWVQMQL"/>
<dbReference type="Gene3D" id="2.30.29.30">
    <property type="entry name" value="Pleckstrin-homology domain (PH domain)/Phosphotyrosine-binding domain (PTB)"/>
    <property type="match status" value="1"/>
</dbReference>
<feature type="domain" description="RanBD1" evidence="2">
    <location>
        <begin position="250"/>
        <end position="396"/>
    </location>
</feature>
<feature type="region of interest" description="Disordered" evidence="1">
    <location>
        <begin position="197"/>
        <end position="270"/>
    </location>
</feature>
<evidence type="ECO:0000313" key="3">
    <source>
        <dbReference type="EMBL" id="EEH51182.1"/>
    </source>
</evidence>
<dbReference type="AlphaFoldDB" id="C1NA50"/>
<keyword evidence="4" id="KW-1185">Reference proteome</keyword>
<dbReference type="STRING" id="564608.C1NA50"/>
<sequence length="396" mass="40524">MGKRRKVSSSSHWSPYDPAAVEDDDEDWGAGSRALAASKPQNGDVSARENTCRAHLRALNEQFAEWVSKQSSSRPVKSWAVGCEDYLAHVAKIKTDFKDVLETDAAGAKPTISAAPTPSAAAPTLFGSLATPTPMKDAPLFGAFAAAKKDDDASKPAPATPSLFSLGGGAAKASTAPSTAAPSLFPAAASNPFGGGGGGGGAGASTPSLFTPAPSGGGAGAGAAPPTFGGFGIPPATGGTPVGGGDGDDDDEPARPPSPSVAAKEKTEDDTEDTLLKVKCKFFTKKDAADAWGDHGVNHLEFLKEKVAVDGVKRARVVCRNSIGKAVMNAGVYANMGVQVVEKKAPDGSVKKNGIIVQLFNAVEESAKTITLFRLGKEDDVVALKKLFEQSVAEMK</sequence>
<dbReference type="Pfam" id="PF00638">
    <property type="entry name" value="Ran_BP1"/>
    <property type="match status" value="1"/>
</dbReference>
<proteinExistence type="predicted"/>
<organism evidence="4">
    <name type="scientific">Micromonas pusilla (strain CCMP1545)</name>
    <name type="common">Picoplanktonic green alga</name>
    <dbReference type="NCBI Taxonomy" id="564608"/>
    <lineage>
        <taxon>Eukaryota</taxon>
        <taxon>Viridiplantae</taxon>
        <taxon>Chlorophyta</taxon>
        <taxon>Mamiellophyceae</taxon>
        <taxon>Mamiellales</taxon>
        <taxon>Mamiellaceae</taxon>
        <taxon>Micromonas</taxon>
    </lineage>
</organism>
<evidence type="ECO:0000256" key="1">
    <source>
        <dbReference type="SAM" id="MobiDB-lite"/>
    </source>
</evidence>
<dbReference type="PROSITE" id="PS50196">
    <property type="entry name" value="RANBD1"/>
    <property type="match status" value="1"/>
</dbReference>
<dbReference type="SMART" id="SM00160">
    <property type="entry name" value="RanBD"/>
    <property type="match status" value="1"/>
</dbReference>
<dbReference type="CDD" id="cd13170">
    <property type="entry name" value="RanBD_NUP50"/>
    <property type="match status" value="1"/>
</dbReference>
<dbReference type="KEGG" id="mpp:MICPUCDRAFT_70768"/>